<proteinExistence type="predicted"/>
<reference evidence="4" key="1">
    <citation type="journal article" date="2020" name="mSystems">
        <title>Genome- and Community-Level Interaction Insights into Carbon Utilization and Element Cycling Functions of Hydrothermarchaeota in Hydrothermal Sediment.</title>
        <authorList>
            <person name="Zhou Z."/>
            <person name="Liu Y."/>
            <person name="Xu W."/>
            <person name="Pan J."/>
            <person name="Luo Z.H."/>
            <person name="Li M."/>
        </authorList>
    </citation>
    <scope>NUCLEOTIDE SEQUENCE [LARGE SCALE GENOMIC DNA]</scope>
    <source>
        <strain evidence="4">SpSt-556</strain>
    </source>
</reference>
<keyword evidence="3" id="KW-0812">Transmembrane</keyword>
<sequence>MTEKATINHEPVLPAEGKAELQEQAETKTHKRIPFWVFLMGVVFLLAGAAIGVFLGYRAGIELRKQAQQNQVIMEATYQYQLGLVDLEAGRYETARKRFEYVISLQPDFPGAAEKYVEANMLYSLALTPTPAPTPTLQPTPDLRGEEEIFNQISQHLVNKEWGQAVEAIQRLRDKNVNYRSVDVDGMYYIALRFLGIENVSRGELEVGIYNLTLAERFAPLDVEAQNYRNWARMYLSAASFWGADWARVVRYFADIYPSLPNLRDASGMTAVERYRVASIRYGDQLMTQGLYCDAEIQYRNALTIRPDAVAENAAAQAAQYCANPPNQEEAPEEIPPLPENTPTPAEGGDTPGETPSPTPESGG</sequence>
<protein>
    <submittedName>
        <fullName evidence="4">Uncharacterized protein</fullName>
    </submittedName>
</protein>
<feature type="transmembrane region" description="Helical" evidence="3">
    <location>
        <begin position="35"/>
        <end position="57"/>
    </location>
</feature>
<evidence type="ECO:0000256" key="3">
    <source>
        <dbReference type="SAM" id="Phobius"/>
    </source>
</evidence>
<dbReference type="InterPro" id="IPR019734">
    <property type="entry name" value="TPR_rpt"/>
</dbReference>
<name>A0A7C4Q4D2_9CHLR</name>
<keyword evidence="1" id="KW-0802">TPR repeat</keyword>
<evidence type="ECO:0000256" key="1">
    <source>
        <dbReference type="PROSITE-ProRule" id="PRU00339"/>
    </source>
</evidence>
<keyword evidence="3" id="KW-1133">Transmembrane helix</keyword>
<dbReference type="InterPro" id="IPR011990">
    <property type="entry name" value="TPR-like_helical_dom_sf"/>
</dbReference>
<organism evidence="4">
    <name type="scientific">Bellilinea caldifistulae</name>
    <dbReference type="NCBI Taxonomy" id="360411"/>
    <lineage>
        <taxon>Bacteria</taxon>
        <taxon>Bacillati</taxon>
        <taxon>Chloroflexota</taxon>
        <taxon>Anaerolineae</taxon>
        <taxon>Anaerolineales</taxon>
        <taxon>Anaerolineaceae</taxon>
        <taxon>Bellilinea</taxon>
    </lineage>
</organism>
<feature type="compositionally biased region" description="Pro residues" evidence="2">
    <location>
        <begin position="355"/>
        <end position="364"/>
    </location>
</feature>
<keyword evidence="3" id="KW-0472">Membrane</keyword>
<feature type="compositionally biased region" description="Low complexity" evidence="2">
    <location>
        <begin position="320"/>
        <end position="329"/>
    </location>
</feature>
<dbReference type="Gene3D" id="1.25.40.10">
    <property type="entry name" value="Tetratricopeptide repeat domain"/>
    <property type="match status" value="1"/>
</dbReference>
<accession>A0A7C4Q4D2</accession>
<dbReference type="EMBL" id="DSXR01000082">
    <property type="protein sequence ID" value="HGS87593.1"/>
    <property type="molecule type" value="Genomic_DNA"/>
</dbReference>
<gene>
    <name evidence="4" type="ORF">ENT17_08225</name>
</gene>
<feature type="region of interest" description="Disordered" evidence="2">
    <location>
        <begin position="320"/>
        <end position="364"/>
    </location>
</feature>
<evidence type="ECO:0000256" key="2">
    <source>
        <dbReference type="SAM" id="MobiDB-lite"/>
    </source>
</evidence>
<comment type="caution">
    <text evidence="4">The sequence shown here is derived from an EMBL/GenBank/DDBJ whole genome shotgun (WGS) entry which is preliminary data.</text>
</comment>
<feature type="repeat" description="TPR" evidence="1">
    <location>
        <begin position="76"/>
        <end position="109"/>
    </location>
</feature>
<dbReference type="PROSITE" id="PS50005">
    <property type="entry name" value="TPR"/>
    <property type="match status" value="1"/>
</dbReference>
<evidence type="ECO:0000313" key="4">
    <source>
        <dbReference type="EMBL" id="HGS87593.1"/>
    </source>
</evidence>
<dbReference type="SUPFAM" id="SSF48452">
    <property type="entry name" value="TPR-like"/>
    <property type="match status" value="1"/>
</dbReference>
<dbReference type="AlphaFoldDB" id="A0A7C4Q4D2"/>